<organism evidence="7 8">
    <name type="scientific">Fistulifera solaris</name>
    <name type="common">Oleaginous diatom</name>
    <dbReference type="NCBI Taxonomy" id="1519565"/>
    <lineage>
        <taxon>Eukaryota</taxon>
        <taxon>Sar</taxon>
        <taxon>Stramenopiles</taxon>
        <taxon>Ochrophyta</taxon>
        <taxon>Bacillariophyta</taxon>
        <taxon>Bacillariophyceae</taxon>
        <taxon>Bacillariophycidae</taxon>
        <taxon>Naviculales</taxon>
        <taxon>Naviculaceae</taxon>
        <taxon>Fistulifera</taxon>
    </lineage>
</organism>
<keyword evidence="2 4" id="KW-0863">Zinc-finger</keyword>
<dbReference type="EMBL" id="BDSP01000102">
    <property type="protein sequence ID" value="GAX16202.1"/>
    <property type="molecule type" value="Genomic_DNA"/>
</dbReference>
<name>A0A1Z5JQR7_FISSO</name>
<feature type="domain" description="SP-RING-type" evidence="6">
    <location>
        <begin position="816"/>
        <end position="902"/>
    </location>
</feature>
<feature type="compositionally biased region" description="Pro residues" evidence="5">
    <location>
        <begin position="395"/>
        <end position="410"/>
    </location>
</feature>
<dbReference type="Proteomes" id="UP000198406">
    <property type="component" value="Unassembled WGS sequence"/>
</dbReference>
<feature type="region of interest" description="Disordered" evidence="5">
    <location>
        <begin position="273"/>
        <end position="294"/>
    </location>
</feature>
<evidence type="ECO:0000259" key="6">
    <source>
        <dbReference type="PROSITE" id="PS51044"/>
    </source>
</evidence>
<evidence type="ECO:0000313" key="8">
    <source>
        <dbReference type="Proteomes" id="UP000198406"/>
    </source>
</evidence>
<accession>A0A1Z5JQR7</accession>
<dbReference type="PANTHER" id="PTHR10782:SF4">
    <property type="entry name" value="TONALLI, ISOFORM E"/>
    <property type="match status" value="1"/>
</dbReference>
<sequence>MVEPRGPRERSVETQEEDAMVQRILEMRRKDCELLEQNVLEELVREKWQQLKPLSKETDAKEQFIVLLQVCFQRAADESLSVKKRRVAIESIKSLLEKLESQVATKRKNRREEEEDEAISRQSSGDSPVPSVVQGIPQPTAKPPSAVHQPKPKRSNAVELSNRTQSNHRTTAPPQIGWSQTNQTRASAPSNVFYQPSRNVPENVDRHPLKQNGSSLAASSSISQNDSSQPLSVGRIARTTDSSQPLTALQNGNSSMSIAATSRRISRFDMEPLPLSNLQNTDGNSSLSAASTSQTDFEPLPFSVLPQQNGNSSMFSSTRISQSDLEPIPLSALPQSNVPMSGRLAGMPHGNTFQRQNGNFSAPNASYASMARIGWSAAPNNMQHVGRTHGLHPRMPFPVRPPAPMQPPRNNPVRSPVPENATSPSAYDNRTLTASTTLPAASSAHSHGQPTASEHVVPAAASNNTSTTESTMLVTATEPPADKGTQENLSALAKTNVPAMASELPSQENPQEILPPAANTNAFVAASTPSATGANEKPLVQRFMETLEKNTTPKVQTIHFPPDLGVPIGQKLKTRSGLLETRINSLKITCHPKPITKVMTQIIDRRIREWEPYRNPFAYVAMGLTSAVETCLPEGNFARTAFSTQIDLSKAKFHNAGKYPITLANYPGMHWGTKVENNLELSLVMFPLKRNEKDQSKRADGHLWPKGSFLVVQNNPQELQQRRQESHDPRLWKGCSAPLDLVPLIKDPKRPIKIDLCSYDEDSYFYCVMLCSIQTPDALYRQLTEPGPFALERINRGQAMELAANIARRQVVQLDCDDDAEKEKGKLIFSLLCPLSKTVMETPVRSSKCNHWQCFDLKFFLETNQYISGARWRCGACDPRFVSPRELRICGLTADMIREYKDEISALRNRVELSEDGAYRLLEEKKVRHRGVKRAPSADGNEVKPKRNPIEEAIIID</sequence>
<feature type="compositionally biased region" description="Polar residues" evidence="5">
    <location>
        <begin position="158"/>
        <end position="200"/>
    </location>
</feature>
<feature type="compositionally biased region" description="Low complexity" evidence="5">
    <location>
        <begin position="214"/>
        <end position="232"/>
    </location>
</feature>
<gene>
    <name evidence="7" type="ORF">FisN_3Hh317</name>
</gene>
<dbReference type="InterPro" id="IPR004181">
    <property type="entry name" value="Znf_MIZ"/>
</dbReference>
<dbReference type="AlphaFoldDB" id="A0A1Z5JQR7"/>
<keyword evidence="8" id="KW-1185">Reference proteome</keyword>
<feature type="compositionally biased region" description="Low complexity" evidence="5">
    <location>
        <begin position="431"/>
        <end position="447"/>
    </location>
</feature>
<feature type="compositionally biased region" description="Polar residues" evidence="5">
    <location>
        <begin position="276"/>
        <end position="294"/>
    </location>
</feature>
<dbReference type="GO" id="GO:0000785">
    <property type="term" value="C:chromatin"/>
    <property type="evidence" value="ECO:0007669"/>
    <property type="project" value="TreeGrafter"/>
</dbReference>
<reference evidence="7 8" key="1">
    <citation type="journal article" date="2015" name="Plant Cell">
        <title>Oil accumulation by the oleaginous diatom Fistulifera solaris as revealed by the genome and transcriptome.</title>
        <authorList>
            <person name="Tanaka T."/>
            <person name="Maeda Y."/>
            <person name="Veluchamy A."/>
            <person name="Tanaka M."/>
            <person name="Abida H."/>
            <person name="Marechal E."/>
            <person name="Bowler C."/>
            <person name="Muto M."/>
            <person name="Sunaga Y."/>
            <person name="Tanaka M."/>
            <person name="Yoshino T."/>
            <person name="Taniguchi T."/>
            <person name="Fukuda Y."/>
            <person name="Nemoto M."/>
            <person name="Matsumoto M."/>
            <person name="Wong P.S."/>
            <person name="Aburatani S."/>
            <person name="Fujibuchi W."/>
        </authorList>
    </citation>
    <scope>NUCLEOTIDE SEQUENCE [LARGE SCALE GENOMIC DNA]</scope>
    <source>
        <strain evidence="7 8">JPCC DA0580</strain>
    </source>
</reference>
<comment type="caution">
    <text evidence="7">The sequence shown here is derived from an EMBL/GenBank/DDBJ whole genome shotgun (WGS) entry which is preliminary data.</text>
</comment>
<evidence type="ECO:0000256" key="2">
    <source>
        <dbReference type="ARBA" id="ARBA00022771"/>
    </source>
</evidence>
<dbReference type="PANTHER" id="PTHR10782">
    <property type="entry name" value="ZINC FINGER MIZ DOMAIN-CONTAINING PROTEIN"/>
    <property type="match status" value="1"/>
</dbReference>
<evidence type="ECO:0000256" key="3">
    <source>
        <dbReference type="ARBA" id="ARBA00022833"/>
    </source>
</evidence>
<evidence type="ECO:0000256" key="4">
    <source>
        <dbReference type="PROSITE-ProRule" id="PRU00452"/>
    </source>
</evidence>
<dbReference type="PROSITE" id="PS51044">
    <property type="entry name" value="ZF_SP_RING"/>
    <property type="match status" value="1"/>
</dbReference>
<evidence type="ECO:0000313" key="7">
    <source>
        <dbReference type="EMBL" id="GAX16202.1"/>
    </source>
</evidence>
<feature type="region of interest" description="Disordered" evidence="5">
    <location>
        <begin position="102"/>
        <end position="232"/>
    </location>
</feature>
<dbReference type="OrthoDB" id="27975at2759"/>
<feature type="compositionally biased region" description="Low complexity" evidence="5">
    <location>
        <begin position="459"/>
        <end position="471"/>
    </location>
</feature>
<dbReference type="InterPro" id="IPR013083">
    <property type="entry name" value="Znf_RING/FYVE/PHD"/>
</dbReference>
<keyword evidence="1" id="KW-0479">Metal-binding</keyword>
<dbReference type="Gene3D" id="3.30.40.10">
    <property type="entry name" value="Zinc/RING finger domain, C3HC4 (zinc finger)"/>
    <property type="match status" value="1"/>
</dbReference>
<dbReference type="GO" id="GO:0008270">
    <property type="term" value="F:zinc ion binding"/>
    <property type="evidence" value="ECO:0007669"/>
    <property type="project" value="UniProtKB-KW"/>
</dbReference>
<dbReference type="GO" id="GO:0061665">
    <property type="term" value="F:SUMO ligase activity"/>
    <property type="evidence" value="ECO:0007669"/>
    <property type="project" value="TreeGrafter"/>
</dbReference>
<protein>
    <submittedName>
        <fullName evidence="7">E3 SUMO-protein ligase PIAS1</fullName>
    </submittedName>
</protein>
<dbReference type="Pfam" id="PF02891">
    <property type="entry name" value="zf-MIZ"/>
    <property type="match status" value="1"/>
</dbReference>
<evidence type="ECO:0000256" key="1">
    <source>
        <dbReference type="ARBA" id="ARBA00022723"/>
    </source>
</evidence>
<evidence type="ECO:0000256" key="5">
    <source>
        <dbReference type="SAM" id="MobiDB-lite"/>
    </source>
</evidence>
<proteinExistence type="predicted"/>
<dbReference type="GO" id="GO:0016925">
    <property type="term" value="P:protein sumoylation"/>
    <property type="evidence" value="ECO:0007669"/>
    <property type="project" value="TreeGrafter"/>
</dbReference>
<keyword evidence="7" id="KW-0436">Ligase</keyword>
<keyword evidence="3" id="KW-0862">Zinc</keyword>
<feature type="region of interest" description="Disordered" evidence="5">
    <location>
        <begin position="393"/>
        <end position="472"/>
    </location>
</feature>
<feature type="compositionally biased region" description="Polar residues" evidence="5">
    <location>
        <begin position="420"/>
        <end position="430"/>
    </location>
</feature>
<dbReference type="CDD" id="cd16650">
    <property type="entry name" value="SP-RING_PIAS-like"/>
    <property type="match status" value="1"/>
</dbReference>
<dbReference type="InParanoid" id="A0A1Z5JQR7"/>
<dbReference type="GO" id="GO:0016874">
    <property type="term" value="F:ligase activity"/>
    <property type="evidence" value="ECO:0007669"/>
    <property type="project" value="UniProtKB-KW"/>
</dbReference>